<feature type="compositionally biased region" description="Polar residues" evidence="1">
    <location>
        <begin position="1"/>
        <end position="11"/>
    </location>
</feature>
<dbReference type="InterPro" id="IPR007419">
    <property type="entry name" value="BFD-like_2Fe2S-bd_dom"/>
</dbReference>
<gene>
    <name evidence="3" type="ORF">CTB96_07045</name>
</gene>
<dbReference type="RefSeq" id="WP_110126191.1">
    <property type="nucleotide sequence ID" value="NZ_QHLY01000007.1"/>
</dbReference>
<dbReference type="Pfam" id="PF04324">
    <property type="entry name" value="Fer2_BFD"/>
    <property type="match status" value="1"/>
</dbReference>
<name>A0A317ZUA1_9MICO</name>
<dbReference type="Gene3D" id="1.10.10.1100">
    <property type="entry name" value="BFD-like [2Fe-2S]-binding domain"/>
    <property type="match status" value="1"/>
</dbReference>
<accession>A0A317ZUA1</accession>
<dbReference type="InterPro" id="IPR041854">
    <property type="entry name" value="BFD-like_2Fe2S-bd_dom_sf"/>
</dbReference>
<protein>
    <recommendedName>
        <fullName evidence="2">BFD-like [2Fe-2S]-binding domain-containing protein</fullName>
    </recommendedName>
</protein>
<feature type="domain" description="BFD-like [2Fe-2S]-binding" evidence="2">
    <location>
        <begin position="52"/>
        <end position="83"/>
    </location>
</feature>
<proteinExistence type="predicted"/>
<comment type="caution">
    <text evidence="3">The sequence shown here is derived from an EMBL/GenBank/DDBJ whole genome shotgun (WGS) entry which is preliminary data.</text>
</comment>
<dbReference type="EMBL" id="QHLY01000007">
    <property type="protein sequence ID" value="PXA70813.1"/>
    <property type="molecule type" value="Genomic_DNA"/>
</dbReference>
<evidence type="ECO:0000313" key="3">
    <source>
        <dbReference type="EMBL" id="PXA70813.1"/>
    </source>
</evidence>
<organism evidence="3 4">
    <name type="scientific">Cryobacterium arcticum</name>
    <dbReference type="NCBI Taxonomy" id="670052"/>
    <lineage>
        <taxon>Bacteria</taxon>
        <taxon>Bacillati</taxon>
        <taxon>Actinomycetota</taxon>
        <taxon>Actinomycetes</taxon>
        <taxon>Micrococcales</taxon>
        <taxon>Microbacteriaceae</taxon>
        <taxon>Cryobacterium</taxon>
    </lineage>
</organism>
<evidence type="ECO:0000259" key="2">
    <source>
        <dbReference type="Pfam" id="PF04324"/>
    </source>
</evidence>
<reference evidence="3 4" key="1">
    <citation type="submission" date="2018-05" db="EMBL/GenBank/DDBJ databases">
        <title>Genetic diversity of glacier-inhabiting Cryobacterium bacteria in China and description of Cryobacterium mengkeensis sp. nov. and Arthrobacter glacialis sp. nov.</title>
        <authorList>
            <person name="Liu Q."/>
            <person name="Xin Y.-H."/>
        </authorList>
    </citation>
    <scope>NUCLEOTIDE SEQUENCE [LARGE SCALE GENOMIC DNA]</scope>
    <source>
        <strain evidence="3 4">SK-1</strain>
    </source>
</reference>
<keyword evidence="4" id="KW-1185">Reference proteome</keyword>
<sequence>MPGRSQYSTRSPRAWGSGRRFRRSRAGGQPGNRRHPARHLVLVPLRRRPAREAGNDTVACVGAATRAGNGCGGCKGRIGEVLERFAAQSVP</sequence>
<dbReference type="AlphaFoldDB" id="A0A317ZUA1"/>
<feature type="region of interest" description="Disordered" evidence="1">
    <location>
        <begin position="1"/>
        <end position="38"/>
    </location>
</feature>
<evidence type="ECO:0000313" key="4">
    <source>
        <dbReference type="Proteomes" id="UP000246722"/>
    </source>
</evidence>
<dbReference type="Proteomes" id="UP000246722">
    <property type="component" value="Unassembled WGS sequence"/>
</dbReference>
<evidence type="ECO:0000256" key="1">
    <source>
        <dbReference type="SAM" id="MobiDB-lite"/>
    </source>
</evidence>